<reference evidence="2" key="1">
    <citation type="submission" date="2023-05" db="EMBL/GenBank/DDBJ databases">
        <title>Cataloging the Phylogenetic Diversity of Human Bladder Bacteria.</title>
        <authorList>
            <person name="Du J."/>
        </authorList>
    </citation>
    <scope>NUCLEOTIDE SEQUENCE</scope>
    <source>
        <strain evidence="2">UMB6975B</strain>
    </source>
</reference>
<dbReference type="SUPFAM" id="SSF49478">
    <property type="entry name" value="Cna protein B-type domain"/>
    <property type="match status" value="1"/>
</dbReference>
<dbReference type="InterPro" id="IPR007119">
    <property type="entry name" value="Phage_tail_spike_N"/>
</dbReference>
<comment type="caution">
    <text evidence="2">The sequence shown here is derived from an EMBL/GenBank/DDBJ whole genome shotgun (WGS) entry which is preliminary data.</text>
</comment>
<dbReference type="InterPro" id="IPR010572">
    <property type="entry name" value="Tail_dom"/>
</dbReference>
<evidence type="ECO:0000313" key="3">
    <source>
        <dbReference type="Proteomes" id="UP001232113"/>
    </source>
</evidence>
<protein>
    <submittedName>
        <fullName evidence="2">Phage tail spike protein</fullName>
    </submittedName>
</protein>
<feature type="domain" description="Tail spike" evidence="1">
    <location>
        <begin position="165"/>
        <end position="306"/>
    </location>
</feature>
<name>A0AAW6XQY1_9LACO</name>
<dbReference type="AlphaFoldDB" id="A0AAW6XQY1"/>
<dbReference type="NCBIfam" id="TIGR01665">
    <property type="entry name" value="put_anti_recept"/>
    <property type="match status" value="1"/>
</dbReference>
<evidence type="ECO:0000259" key="1">
    <source>
        <dbReference type="Pfam" id="PF06605"/>
    </source>
</evidence>
<dbReference type="EMBL" id="JASOLY010000005">
    <property type="protein sequence ID" value="MDK6868147.1"/>
    <property type="molecule type" value="Genomic_DNA"/>
</dbReference>
<dbReference type="RefSeq" id="WP_144841987.1">
    <property type="nucleotide sequence ID" value="NZ_VNFX01000005.1"/>
</dbReference>
<evidence type="ECO:0000313" key="2">
    <source>
        <dbReference type="EMBL" id="MDK6868147.1"/>
    </source>
</evidence>
<sequence length="333" mass="36612">MIPRLYETYISDFNTEGLGSLKDLLTISITKNRNQIPTLAMTYPINASLSKDITEGMVIVADMGLEDDERNQQFRIVDVSKSMTSISITANHVWSDLSNIPLKKDISEAHAGPNRAFDLISDALAWPVSGLGFASDIPTVANLGWNFKELGNANAAIFGADQAGDQTTNTMEALYNGEFRFNNYYLTMLKHAGQDNGVVIKYGRNMQSITRDETTSGTYNAIMPYVTNTYEVPKTKVTANKVWTGGRDSVRPSLFFKLYRTLEGGTAEAVTDADQKEVPKTDGAVEWSDLPATDQNGVTYTYSVKEVDKDGNPVTTVDGYTSEQTAELTVTNK</sequence>
<organism evidence="2 3">
    <name type="scientific">Lactobacillus paragasseri</name>
    <dbReference type="NCBI Taxonomy" id="2107999"/>
    <lineage>
        <taxon>Bacteria</taxon>
        <taxon>Bacillati</taxon>
        <taxon>Bacillota</taxon>
        <taxon>Bacilli</taxon>
        <taxon>Lactobacillales</taxon>
        <taxon>Lactobacillaceae</taxon>
        <taxon>Lactobacillus</taxon>
    </lineage>
</organism>
<dbReference type="Pfam" id="PF06605">
    <property type="entry name" value="Prophage_tail"/>
    <property type="match status" value="1"/>
</dbReference>
<gene>
    <name evidence="2" type="ORF">QP354_03550</name>
</gene>
<dbReference type="Gene3D" id="2.60.40.1140">
    <property type="entry name" value="Collagen-binding surface protein Cna, B-type domain"/>
    <property type="match status" value="1"/>
</dbReference>
<accession>A0AAW6XQY1</accession>
<dbReference type="Proteomes" id="UP001232113">
    <property type="component" value="Unassembled WGS sequence"/>
</dbReference>
<proteinExistence type="predicted"/>